<keyword evidence="3" id="KW-1003">Cell membrane</keyword>
<evidence type="ECO:0000256" key="5">
    <source>
        <dbReference type="ARBA" id="ARBA00022989"/>
    </source>
</evidence>
<feature type="transmembrane region" description="Helical" evidence="7">
    <location>
        <begin position="86"/>
        <end position="106"/>
    </location>
</feature>
<proteinExistence type="inferred from homology"/>
<dbReference type="eggNOG" id="COG1173">
    <property type="taxonomic scope" value="Bacteria"/>
</dbReference>
<keyword evidence="4 7" id="KW-0812">Transmembrane</keyword>
<dbReference type="HOGENOM" id="CLU_028518_1_1_0"/>
<dbReference type="KEGG" id="psl:Psta_2859"/>
<keyword evidence="10" id="KW-1185">Reference proteome</keyword>
<dbReference type="Pfam" id="PF00528">
    <property type="entry name" value="BPD_transp_1"/>
    <property type="match status" value="1"/>
</dbReference>
<dbReference type="AlphaFoldDB" id="D2R8I3"/>
<evidence type="ECO:0000313" key="10">
    <source>
        <dbReference type="Proteomes" id="UP000001887"/>
    </source>
</evidence>
<evidence type="ECO:0000256" key="7">
    <source>
        <dbReference type="RuleBase" id="RU363032"/>
    </source>
</evidence>
<dbReference type="SUPFAM" id="SSF161098">
    <property type="entry name" value="MetI-like"/>
    <property type="match status" value="1"/>
</dbReference>
<dbReference type="Proteomes" id="UP000001887">
    <property type="component" value="Chromosome"/>
</dbReference>
<name>D2R8I3_PIRSD</name>
<keyword evidence="5 7" id="KW-1133">Transmembrane helix</keyword>
<dbReference type="EMBL" id="CP001848">
    <property type="protein sequence ID" value="ADB17524.1"/>
    <property type="molecule type" value="Genomic_DNA"/>
</dbReference>
<gene>
    <name evidence="9" type="ordered locus">Psta_2859</name>
</gene>
<evidence type="ECO:0000256" key="4">
    <source>
        <dbReference type="ARBA" id="ARBA00022692"/>
    </source>
</evidence>
<dbReference type="GO" id="GO:0055085">
    <property type="term" value="P:transmembrane transport"/>
    <property type="evidence" value="ECO:0007669"/>
    <property type="project" value="InterPro"/>
</dbReference>
<dbReference type="STRING" id="530564.Psta_2859"/>
<reference evidence="9 10" key="1">
    <citation type="journal article" date="2009" name="Stand. Genomic Sci.">
        <title>Complete genome sequence of Pirellula staleyi type strain (ATCC 27377).</title>
        <authorList>
            <person name="Clum A."/>
            <person name="Tindall B.J."/>
            <person name="Sikorski J."/>
            <person name="Ivanova N."/>
            <person name="Mavrommatis K."/>
            <person name="Lucas S."/>
            <person name="Glavina del Rio T."/>
            <person name="Nolan M."/>
            <person name="Chen F."/>
            <person name="Tice H."/>
            <person name="Pitluck S."/>
            <person name="Cheng J.F."/>
            <person name="Chertkov O."/>
            <person name="Brettin T."/>
            <person name="Han C."/>
            <person name="Detter J.C."/>
            <person name="Kuske C."/>
            <person name="Bruce D."/>
            <person name="Goodwin L."/>
            <person name="Ovchinikova G."/>
            <person name="Pati A."/>
            <person name="Mikhailova N."/>
            <person name="Chen A."/>
            <person name="Palaniappan K."/>
            <person name="Land M."/>
            <person name="Hauser L."/>
            <person name="Chang Y.J."/>
            <person name="Jeffries C.D."/>
            <person name="Chain P."/>
            <person name="Rohde M."/>
            <person name="Goker M."/>
            <person name="Bristow J."/>
            <person name="Eisen J.A."/>
            <person name="Markowitz V."/>
            <person name="Hugenholtz P."/>
            <person name="Kyrpides N.C."/>
            <person name="Klenk H.P."/>
            <person name="Lapidus A."/>
        </authorList>
    </citation>
    <scope>NUCLEOTIDE SEQUENCE [LARGE SCALE GENOMIC DNA]</scope>
    <source>
        <strain evidence="10">ATCC 27377 / DSM 6068 / ICPB 4128</strain>
    </source>
</reference>
<evidence type="ECO:0000256" key="1">
    <source>
        <dbReference type="ARBA" id="ARBA00004651"/>
    </source>
</evidence>
<dbReference type="InterPro" id="IPR035906">
    <property type="entry name" value="MetI-like_sf"/>
</dbReference>
<dbReference type="PROSITE" id="PS50928">
    <property type="entry name" value="ABC_TM1"/>
    <property type="match status" value="1"/>
</dbReference>
<dbReference type="PANTHER" id="PTHR43386">
    <property type="entry name" value="OLIGOPEPTIDE TRANSPORT SYSTEM PERMEASE PROTEIN APPC"/>
    <property type="match status" value="1"/>
</dbReference>
<evidence type="ECO:0000313" key="9">
    <source>
        <dbReference type="EMBL" id="ADB17524.1"/>
    </source>
</evidence>
<evidence type="ECO:0000256" key="6">
    <source>
        <dbReference type="ARBA" id="ARBA00023136"/>
    </source>
</evidence>
<evidence type="ECO:0000259" key="8">
    <source>
        <dbReference type="PROSITE" id="PS50928"/>
    </source>
</evidence>
<evidence type="ECO:0000256" key="2">
    <source>
        <dbReference type="ARBA" id="ARBA00022448"/>
    </source>
</evidence>
<protein>
    <submittedName>
        <fullName evidence="9">Binding-protein-dependent transport systems inner membrane component</fullName>
    </submittedName>
</protein>
<dbReference type="GO" id="GO:0005886">
    <property type="term" value="C:plasma membrane"/>
    <property type="evidence" value="ECO:0007669"/>
    <property type="project" value="UniProtKB-SubCell"/>
</dbReference>
<feature type="transmembrane region" description="Helical" evidence="7">
    <location>
        <begin position="112"/>
        <end position="130"/>
    </location>
</feature>
<dbReference type="InterPro" id="IPR050366">
    <property type="entry name" value="BP-dependent_transpt_permease"/>
</dbReference>
<comment type="subcellular location">
    <subcellularLocation>
        <location evidence="1 7">Cell membrane</location>
        <topology evidence="1 7">Multi-pass membrane protein</topology>
    </subcellularLocation>
</comment>
<feature type="transmembrane region" description="Helical" evidence="7">
    <location>
        <begin position="55"/>
        <end position="79"/>
    </location>
</feature>
<sequence length="253" mass="26509">MLIFVALFAGFIAPYPPDATSTDVAAAPSSAHLLGTDSLRKDVLSRVMFGSRLSLLAGVVSILLAIALGSSIGALAGYFGGLVDALLMRGIDIALAFPSVLIALMVSAAYRPSWLTVVIAVGLINVPVFARQVRAEVMSIINLDYVMASRALGATNWQILTRSILPGLLSPVIVLASLSLGTAILEVAGLSFLGLGGDPTEPEWGSMLSQAKDYWSRNPWYAIAPGLAISITVLGFNLLGDGLRDALDPRTEV</sequence>
<dbReference type="PANTHER" id="PTHR43386:SF1">
    <property type="entry name" value="D,D-DIPEPTIDE TRANSPORT SYSTEM PERMEASE PROTEIN DDPC-RELATED"/>
    <property type="match status" value="1"/>
</dbReference>
<dbReference type="InterPro" id="IPR000515">
    <property type="entry name" value="MetI-like"/>
</dbReference>
<evidence type="ECO:0000256" key="3">
    <source>
        <dbReference type="ARBA" id="ARBA00022475"/>
    </source>
</evidence>
<accession>D2R8I3</accession>
<feature type="domain" description="ABC transmembrane type-1" evidence="8">
    <location>
        <begin position="51"/>
        <end position="240"/>
    </location>
</feature>
<dbReference type="Gene3D" id="1.10.3720.10">
    <property type="entry name" value="MetI-like"/>
    <property type="match status" value="1"/>
</dbReference>
<keyword evidence="6 7" id="KW-0472">Membrane</keyword>
<keyword evidence="2 7" id="KW-0813">Transport</keyword>
<organism evidence="9 10">
    <name type="scientific">Pirellula staleyi (strain ATCC 27377 / DSM 6068 / ICPB 4128)</name>
    <name type="common">Pirella staleyi</name>
    <dbReference type="NCBI Taxonomy" id="530564"/>
    <lineage>
        <taxon>Bacteria</taxon>
        <taxon>Pseudomonadati</taxon>
        <taxon>Planctomycetota</taxon>
        <taxon>Planctomycetia</taxon>
        <taxon>Pirellulales</taxon>
        <taxon>Pirellulaceae</taxon>
        <taxon>Pirellula</taxon>
    </lineage>
</organism>
<dbReference type="CDD" id="cd06261">
    <property type="entry name" value="TM_PBP2"/>
    <property type="match status" value="1"/>
</dbReference>
<comment type="similarity">
    <text evidence="7">Belongs to the binding-protein-dependent transport system permease family.</text>
</comment>
<feature type="transmembrane region" description="Helical" evidence="7">
    <location>
        <begin position="172"/>
        <end position="195"/>
    </location>
</feature>
<feature type="transmembrane region" description="Helical" evidence="7">
    <location>
        <begin position="220"/>
        <end position="240"/>
    </location>
</feature>